<evidence type="ECO:0000256" key="1">
    <source>
        <dbReference type="SAM" id="Phobius"/>
    </source>
</evidence>
<proteinExistence type="predicted"/>
<reference evidence="3" key="1">
    <citation type="journal article" date="2019" name="Int. J. Syst. Evol. Microbiol.">
        <title>The Global Catalogue of Microorganisms (GCM) 10K type strain sequencing project: providing services to taxonomists for standard genome sequencing and annotation.</title>
        <authorList>
            <consortium name="The Broad Institute Genomics Platform"/>
            <consortium name="The Broad Institute Genome Sequencing Center for Infectious Disease"/>
            <person name="Wu L."/>
            <person name="Ma J."/>
        </authorList>
    </citation>
    <scope>NUCLEOTIDE SEQUENCE [LARGE SCALE GENOMIC DNA]</scope>
    <source>
        <strain evidence="3">CGMCC 4.7152</strain>
    </source>
</reference>
<comment type="caution">
    <text evidence="2">The sequence shown here is derived from an EMBL/GenBank/DDBJ whole genome shotgun (WGS) entry which is preliminary data.</text>
</comment>
<protein>
    <recommendedName>
        <fullName evidence="4">Integral membrane protein</fullName>
    </recommendedName>
</protein>
<feature type="transmembrane region" description="Helical" evidence="1">
    <location>
        <begin position="123"/>
        <end position="141"/>
    </location>
</feature>
<dbReference type="Proteomes" id="UP001595912">
    <property type="component" value="Unassembled WGS sequence"/>
</dbReference>
<sequence>MYQEQAILAGSLTVTVVVARLALAVRLRAVDVAAVVALGVLATSSGPQEPARLSSAVRFGLAAVCVPVAVAGWVGVRRGPPGASAALAGLAFGGTALCARALILPVLSPPDLPMVLGTLAADPLVWGLLGFGGTGMPLYAHALEHGQVGPVTALLWIVEVAVPSAVGVLLLGDTVRAGWGIAAATAFVAVVAAAAVLANAPAQGLSI</sequence>
<feature type="transmembrane region" description="Helical" evidence="1">
    <location>
        <begin position="177"/>
        <end position="198"/>
    </location>
</feature>
<evidence type="ECO:0000313" key="2">
    <source>
        <dbReference type="EMBL" id="MFC4996225.1"/>
    </source>
</evidence>
<keyword evidence="1" id="KW-1133">Transmembrane helix</keyword>
<dbReference type="EMBL" id="JBHSIU010000001">
    <property type="protein sequence ID" value="MFC4996225.1"/>
    <property type="molecule type" value="Genomic_DNA"/>
</dbReference>
<feature type="transmembrane region" description="Helical" evidence="1">
    <location>
        <begin position="6"/>
        <end position="23"/>
    </location>
</feature>
<dbReference type="RefSeq" id="WP_380112421.1">
    <property type="nucleotide sequence ID" value="NZ_JBHSIU010000001.1"/>
</dbReference>
<feature type="transmembrane region" description="Helical" evidence="1">
    <location>
        <begin position="153"/>
        <end position="171"/>
    </location>
</feature>
<keyword evidence="1" id="KW-0812">Transmembrane</keyword>
<accession>A0ABV9VLI6</accession>
<keyword evidence="1" id="KW-0472">Membrane</keyword>
<keyword evidence="3" id="KW-1185">Reference proteome</keyword>
<feature type="transmembrane region" description="Helical" evidence="1">
    <location>
        <begin position="59"/>
        <end position="76"/>
    </location>
</feature>
<feature type="transmembrane region" description="Helical" evidence="1">
    <location>
        <begin position="83"/>
        <end position="103"/>
    </location>
</feature>
<name>A0ABV9VLI6_9ACTN</name>
<evidence type="ECO:0000313" key="3">
    <source>
        <dbReference type="Proteomes" id="UP001595912"/>
    </source>
</evidence>
<organism evidence="2 3">
    <name type="scientific">Dactylosporangium cerinum</name>
    <dbReference type="NCBI Taxonomy" id="1434730"/>
    <lineage>
        <taxon>Bacteria</taxon>
        <taxon>Bacillati</taxon>
        <taxon>Actinomycetota</taxon>
        <taxon>Actinomycetes</taxon>
        <taxon>Micromonosporales</taxon>
        <taxon>Micromonosporaceae</taxon>
        <taxon>Dactylosporangium</taxon>
    </lineage>
</organism>
<gene>
    <name evidence="2" type="ORF">ACFPIJ_00080</name>
</gene>
<evidence type="ECO:0008006" key="4">
    <source>
        <dbReference type="Google" id="ProtNLM"/>
    </source>
</evidence>